<evidence type="ECO:0000313" key="6">
    <source>
        <dbReference type="EMBL" id="MBB3066685.1"/>
    </source>
</evidence>
<evidence type="ECO:0000256" key="5">
    <source>
        <dbReference type="HAMAP-Rule" id="MF_01678"/>
    </source>
</evidence>
<dbReference type="InterPro" id="IPR037171">
    <property type="entry name" value="NagB/RpiA_transferase-like"/>
</dbReference>
<keyword evidence="5" id="KW-0486">Methionine biosynthesis</keyword>
<feature type="active site" description="Proton donor" evidence="5">
    <location>
        <position position="250"/>
    </location>
</feature>
<accession>A0A839T050</accession>
<evidence type="ECO:0000256" key="4">
    <source>
        <dbReference type="ARBA" id="ARBA00058145"/>
    </source>
</evidence>
<dbReference type="FunFam" id="3.40.50.10470:FF:000006">
    <property type="entry name" value="Methylthioribose-1-phosphate isomerase"/>
    <property type="match status" value="1"/>
</dbReference>
<comment type="function">
    <text evidence="4">Catalyzes the interconversion of methylthioribose-1-phosphate (MTR-1-P) into methylthioribulose-1-phosphate (MTRu-1-P). Also catalyzes the interconversion of 5-deoxyribose 1-phosphate and 5-deoxyribulose 1-phosphate. Part of a bifunctional DHAP-shunt salvage pathway for SAM by-products.</text>
</comment>
<dbReference type="FunFam" id="1.20.120.420:FF:000003">
    <property type="entry name" value="Methylthioribose-1-phosphate isomerase"/>
    <property type="match status" value="1"/>
</dbReference>
<gene>
    <name evidence="5" type="primary">mtnA</name>
    <name evidence="6" type="ORF">FHR98_002995</name>
</gene>
<evidence type="ECO:0000256" key="3">
    <source>
        <dbReference type="ARBA" id="ARBA00051169"/>
    </source>
</evidence>
<dbReference type="Gene3D" id="1.20.120.420">
    <property type="entry name" value="translation initiation factor eif-2b, domain 1"/>
    <property type="match status" value="1"/>
</dbReference>
<dbReference type="Pfam" id="PF01008">
    <property type="entry name" value="IF-2B"/>
    <property type="match status" value="1"/>
</dbReference>
<evidence type="ECO:0000313" key="7">
    <source>
        <dbReference type="Proteomes" id="UP000581135"/>
    </source>
</evidence>
<dbReference type="InterPro" id="IPR042529">
    <property type="entry name" value="IF_2B-like_C"/>
</dbReference>
<dbReference type="GO" id="GO:0046523">
    <property type="term" value="F:S-methyl-5-thioribose-1-phosphate isomerase activity"/>
    <property type="evidence" value="ECO:0007669"/>
    <property type="project" value="UniProtKB-UniRule"/>
</dbReference>
<feature type="binding site" evidence="5">
    <location>
        <begin position="53"/>
        <end position="55"/>
    </location>
    <ligand>
        <name>substrate</name>
    </ligand>
</feature>
<comment type="caution">
    <text evidence="6">The sequence shown here is derived from an EMBL/GenBank/DDBJ whole genome shotgun (WGS) entry which is preliminary data.</text>
</comment>
<comment type="catalytic activity">
    <reaction evidence="3">
        <text>5-(methylsulfanyl)-alpha-D-ribose 1-phosphate = 5-(methylsulfanyl)-D-ribulose 1-phosphate</text>
        <dbReference type="Rhea" id="RHEA:19989"/>
        <dbReference type="ChEBI" id="CHEBI:58533"/>
        <dbReference type="ChEBI" id="CHEBI:58548"/>
        <dbReference type="EC" id="5.3.1.23"/>
    </reaction>
    <physiologicalReaction direction="left-to-right" evidence="3">
        <dbReference type="Rhea" id="RHEA:19990"/>
    </physiologicalReaction>
</comment>
<dbReference type="NCBIfam" id="TIGR00524">
    <property type="entry name" value="eIF-2B_rel"/>
    <property type="match status" value="1"/>
</dbReference>
<dbReference type="NCBIfam" id="NF004326">
    <property type="entry name" value="PRK05720.1"/>
    <property type="match status" value="1"/>
</dbReference>
<dbReference type="InterPro" id="IPR011559">
    <property type="entry name" value="Initiation_fac_2B_a/b/d"/>
</dbReference>
<dbReference type="InterPro" id="IPR000649">
    <property type="entry name" value="IF-2B-related"/>
</dbReference>
<comment type="pathway">
    <text evidence="5">Amino-acid biosynthesis; L-methionine biosynthesis via salvage pathway; L-methionine from S-methyl-5-thio-alpha-D-ribose 1-phosphate: step 1/6.</text>
</comment>
<evidence type="ECO:0000256" key="2">
    <source>
        <dbReference type="ARBA" id="ARBA00050906"/>
    </source>
</evidence>
<dbReference type="PANTHER" id="PTHR43475:SF1">
    <property type="entry name" value="METHYLTHIORIBOSE-1-PHOSPHATE ISOMERASE"/>
    <property type="match status" value="1"/>
</dbReference>
<protein>
    <recommendedName>
        <fullName evidence="5">Methylthioribose-1-phosphate isomerase</fullName>
        <shortName evidence="5">M1Pi</shortName>
        <shortName evidence="5">MTR-1-P isomerase</shortName>
        <ecNumber evidence="5">5.3.1.23</ecNumber>
    </recommendedName>
    <alternativeName>
        <fullName evidence="5">S-methyl-5-thioribose-1-phosphate isomerase</fullName>
    </alternativeName>
</protein>
<dbReference type="NCBIfam" id="TIGR00512">
    <property type="entry name" value="salvage_mtnA"/>
    <property type="match status" value="1"/>
</dbReference>
<feature type="binding site" evidence="5">
    <location>
        <begin position="260"/>
        <end position="261"/>
    </location>
    <ligand>
        <name>substrate</name>
    </ligand>
</feature>
<comment type="similarity">
    <text evidence="5">Belongs to the EIF-2B alpha/beta/delta subunits family. MtnA subfamily.</text>
</comment>
<keyword evidence="7" id="KW-1185">Reference proteome</keyword>
<dbReference type="GO" id="GO:0019509">
    <property type="term" value="P:L-methionine salvage from methylthioadenosine"/>
    <property type="evidence" value="ECO:0007669"/>
    <property type="project" value="UniProtKB-UniRule"/>
</dbReference>
<keyword evidence="5" id="KW-0028">Amino-acid biosynthesis</keyword>
<dbReference type="RefSeq" id="WP_183417517.1">
    <property type="nucleotide sequence ID" value="NZ_JACHXA010000010.1"/>
</dbReference>
<keyword evidence="1 5" id="KW-0413">Isomerase</keyword>
<feature type="site" description="Transition state stabilizer" evidence="5">
    <location>
        <position position="170"/>
    </location>
</feature>
<sequence length="375" mass="40052">MKVAGRQYRTIWLEDDGWSVGIIDQTLLPHSFEVCRLTTVEDAARAIATMQVRGAPLIGATAAYGLCLALRADPSGSSLERAGQQLIATRPTAVNLRWAVAYMIEALRDPKVTSLGDGERVAAAYDLAAKLCDEDVAINQAIGTNGMRLIEMARSAKSDNAQPVQILTHCNAGWLATVDCGTALAPIYQAHDAGIAVHVWVDETRPRNQGFSLTAWELQQHGVPFTVITDNAGGLLMQRGAVDLCITGTDRTTAGGDVCNKIGTYLKALAAHDNGIPFYVALPSPTIDWTLHDGGAIPIEERDPGEVTHVSGRDEAGQLRRVALVSEGSPAANHAFDITPARLVTALVTERGVCAASREGLLGLFPERRDDVQEA</sequence>
<dbReference type="EC" id="5.3.1.23" evidence="5"/>
<organism evidence="6 7">
    <name type="scientific">Limibacillus halophilus</name>
    <dbReference type="NCBI Taxonomy" id="1579333"/>
    <lineage>
        <taxon>Bacteria</taxon>
        <taxon>Pseudomonadati</taxon>
        <taxon>Pseudomonadota</taxon>
        <taxon>Alphaproteobacteria</taxon>
        <taxon>Rhodospirillales</taxon>
        <taxon>Rhodovibrionaceae</taxon>
        <taxon>Limibacillus</taxon>
    </lineage>
</organism>
<name>A0A839T050_9PROT</name>
<dbReference type="PANTHER" id="PTHR43475">
    <property type="entry name" value="METHYLTHIORIBOSE-1-PHOSPHATE ISOMERASE"/>
    <property type="match status" value="1"/>
</dbReference>
<dbReference type="InterPro" id="IPR027363">
    <property type="entry name" value="M1Pi_N"/>
</dbReference>
<dbReference type="EMBL" id="JACHXA010000010">
    <property type="protein sequence ID" value="MBB3066685.1"/>
    <property type="molecule type" value="Genomic_DNA"/>
</dbReference>
<reference evidence="6 7" key="1">
    <citation type="submission" date="2020-08" db="EMBL/GenBank/DDBJ databases">
        <title>Genomic Encyclopedia of Type Strains, Phase III (KMG-III): the genomes of soil and plant-associated and newly described type strains.</title>
        <authorList>
            <person name="Whitman W."/>
        </authorList>
    </citation>
    <scope>NUCLEOTIDE SEQUENCE [LARGE SCALE GENOMIC DNA]</scope>
    <source>
        <strain evidence="6 7">CECT 8803</strain>
    </source>
</reference>
<dbReference type="InterPro" id="IPR005251">
    <property type="entry name" value="IF-M1Pi"/>
</dbReference>
<dbReference type="UniPathway" id="UPA00904">
    <property type="reaction ID" value="UER00874"/>
</dbReference>
<dbReference type="AlphaFoldDB" id="A0A839T050"/>
<comment type="catalytic activity">
    <reaction evidence="2">
        <text>5-deoxy-alpha-D-ribose 1-phosphate = 5-deoxy-D-ribulose 1-phosphate</text>
        <dbReference type="Rhea" id="RHEA:61296"/>
        <dbReference type="ChEBI" id="CHEBI:58749"/>
        <dbReference type="ChEBI" id="CHEBI:144504"/>
    </reaction>
    <physiologicalReaction direction="left-to-right" evidence="2">
        <dbReference type="Rhea" id="RHEA:61297"/>
    </physiologicalReaction>
</comment>
<feature type="binding site" evidence="5">
    <location>
        <position position="90"/>
    </location>
    <ligand>
        <name>substrate</name>
    </ligand>
</feature>
<feature type="binding site" evidence="5">
    <location>
        <position position="209"/>
    </location>
    <ligand>
        <name>substrate</name>
    </ligand>
</feature>
<dbReference type="SUPFAM" id="SSF100950">
    <property type="entry name" value="NagB/RpiA/CoA transferase-like"/>
    <property type="match status" value="1"/>
</dbReference>
<evidence type="ECO:0000256" key="1">
    <source>
        <dbReference type="ARBA" id="ARBA00023235"/>
    </source>
</evidence>
<proteinExistence type="inferred from homology"/>
<dbReference type="Proteomes" id="UP000581135">
    <property type="component" value="Unassembled WGS sequence"/>
</dbReference>
<dbReference type="HAMAP" id="MF_01678">
    <property type="entry name" value="Salvage_MtnA"/>
    <property type="match status" value="1"/>
</dbReference>
<dbReference type="Gene3D" id="3.40.50.10470">
    <property type="entry name" value="Translation initiation factor eif-2b, domain 2"/>
    <property type="match status" value="1"/>
</dbReference>